<dbReference type="RefSeq" id="XP_012206401.1">
    <property type="nucleotide sequence ID" value="XM_012351011.1"/>
</dbReference>
<dbReference type="SMART" id="SM00220">
    <property type="entry name" value="S_TKc"/>
    <property type="match status" value="1"/>
</dbReference>
<dbReference type="GO" id="GO:0005524">
    <property type="term" value="F:ATP binding"/>
    <property type="evidence" value="ECO:0007669"/>
    <property type="project" value="InterPro"/>
</dbReference>
<reference evidence="2 3" key="1">
    <citation type="journal article" date="2013" name="PLoS Genet.">
        <title>Distinctive expansion of potential virulence genes in the genome of the oomycete fish pathogen Saprolegnia parasitica.</title>
        <authorList>
            <person name="Jiang R.H."/>
            <person name="de Bruijn I."/>
            <person name="Haas B.J."/>
            <person name="Belmonte R."/>
            <person name="Lobach L."/>
            <person name="Christie J."/>
            <person name="van den Ackerveken G."/>
            <person name="Bottin A."/>
            <person name="Bulone V."/>
            <person name="Diaz-Moreno S.M."/>
            <person name="Dumas B."/>
            <person name="Fan L."/>
            <person name="Gaulin E."/>
            <person name="Govers F."/>
            <person name="Grenville-Briggs L.J."/>
            <person name="Horner N.R."/>
            <person name="Levin J.Z."/>
            <person name="Mammella M."/>
            <person name="Meijer H.J."/>
            <person name="Morris P."/>
            <person name="Nusbaum C."/>
            <person name="Oome S."/>
            <person name="Phillips A.J."/>
            <person name="van Rooyen D."/>
            <person name="Rzeszutek E."/>
            <person name="Saraiva M."/>
            <person name="Secombes C.J."/>
            <person name="Seidl M.F."/>
            <person name="Snel B."/>
            <person name="Stassen J.H."/>
            <person name="Sykes S."/>
            <person name="Tripathy S."/>
            <person name="van den Berg H."/>
            <person name="Vega-Arreguin J.C."/>
            <person name="Wawra S."/>
            <person name="Young S.K."/>
            <person name="Zeng Q."/>
            <person name="Dieguez-Uribeondo J."/>
            <person name="Russ C."/>
            <person name="Tyler B.M."/>
            <person name="van West P."/>
        </authorList>
    </citation>
    <scope>NUCLEOTIDE SEQUENCE [LARGE SCALE GENOMIC DNA]</scope>
    <source>
        <strain evidence="2 3">CBS 223.65</strain>
    </source>
</reference>
<evidence type="ECO:0000313" key="2">
    <source>
        <dbReference type="EMBL" id="KDO22844.1"/>
    </source>
</evidence>
<dbReference type="VEuPathDB" id="FungiDB:SPRG_11981"/>
<dbReference type="SUPFAM" id="SSF56112">
    <property type="entry name" value="Protein kinase-like (PK-like)"/>
    <property type="match status" value="1"/>
</dbReference>
<dbReference type="STRING" id="695850.A0A067BWE6"/>
<dbReference type="KEGG" id="spar:SPRG_11981"/>
<dbReference type="Pfam" id="PF00069">
    <property type="entry name" value="Pkinase"/>
    <property type="match status" value="1"/>
</dbReference>
<dbReference type="PANTHER" id="PTHR44329">
    <property type="entry name" value="SERINE/THREONINE-PROTEIN KINASE TNNI3K-RELATED"/>
    <property type="match status" value="1"/>
</dbReference>
<sequence length="187" mass="20768">MDGGSLRAYLDQKRLKQRLSVNVTSLQVAWVVANALNDLHAKDIIHRDIKSHNVLLSTSGEIKLSDLGLARLEATDMTEAPGTRYWMAPEILRANGTKYSSPADIYAFGVLLTELDTCQPPYFDQDVQDPIAFVRGVINGTLRPTLTKDGEPWLRSLAQKCLQGDPNDRPTIQRVVEILHEAIACTL</sequence>
<feature type="domain" description="Protein kinase" evidence="1">
    <location>
        <begin position="1"/>
        <end position="183"/>
    </location>
</feature>
<proteinExistence type="predicted"/>
<evidence type="ECO:0000313" key="3">
    <source>
        <dbReference type="Proteomes" id="UP000030745"/>
    </source>
</evidence>
<gene>
    <name evidence="2" type="ORF">SPRG_11981</name>
</gene>
<name>A0A067BWE6_SAPPC</name>
<dbReference type="Proteomes" id="UP000030745">
    <property type="component" value="Unassembled WGS sequence"/>
</dbReference>
<dbReference type="PROSITE" id="PS50011">
    <property type="entry name" value="PROTEIN_KINASE_DOM"/>
    <property type="match status" value="1"/>
</dbReference>
<dbReference type="GeneID" id="24133983"/>
<dbReference type="InterPro" id="IPR000719">
    <property type="entry name" value="Prot_kinase_dom"/>
</dbReference>
<dbReference type="OMA" id="ENFRYPW"/>
<dbReference type="GO" id="GO:0004674">
    <property type="term" value="F:protein serine/threonine kinase activity"/>
    <property type="evidence" value="ECO:0007669"/>
    <property type="project" value="TreeGrafter"/>
</dbReference>
<evidence type="ECO:0000259" key="1">
    <source>
        <dbReference type="PROSITE" id="PS50011"/>
    </source>
</evidence>
<dbReference type="AlphaFoldDB" id="A0A067BWE6"/>
<dbReference type="InterPro" id="IPR051681">
    <property type="entry name" value="Ser/Thr_Kinases-Pseudokinases"/>
</dbReference>
<dbReference type="OrthoDB" id="166708at2759"/>
<accession>A0A067BWE6</accession>
<keyword evidence="3" id="KW-1185">Reference proteome</keyword>
<dbReference type="PANTHER" id="PTHR44329:SF214">
    <property type="entry name" value="PROTEIN KINASE DOMAIN-CONTAINING PROTEIN"/>
    <property type="match status" value="1"/>
</dbReference>
<protein>
    <submittedName>
        <fullName evidence="2">TKL protein kinase</fullName>
    </submittedName>
</protein>
<organism evidence="2 3">
    <name type="scientific">Saprolegnia parasitica (strain CBS 223.65)</name>
    <dbReference type="NCBI Taxonomy" id="695850"/>
    <lineage>
        <taxon>Eukaryota</taxon>
        <taxon>Sar</taxon>
        <taxon>Stramenopiles</taxon>
        <taxon>Oomycota</taxon>
        <taxon>Saprolegniomycetes</taxon>
        <taxon>Saprolegniales</taxon>
        <taxon>Saprolegniaceae</taxon>
        <taxon>Saprolegnia</taxon>
    </lineage>
</organism>
<keyword evidence="2" id="KW-0418">Kinase</keyword>
<dbReference type="InterPro" id="IPR011009">
    <property type="entry name" value="Kinase-like_dom_sf"/>
</dbReference>
<dbReference type="Gene3D" id="1.10.510.10">
    <property type="entry name" value="Transferase(Phosphotransferase) domain 1"/>
    <property type="match status" value="1"/>
</dbReference>
<dbReference type="EMBL" id="KK583261">
    <property type="protein sequence ID" value="KDO22844.1"/>
    <property type="molecule type" value="Genomic_DNA"/>
</dbReference>
<dbReference type="PROSITE" id="PS00108">
    <property type="entry name" value="PROTEIN_KINASE_ST"/>
    <property type="match status" value="1"/>
</dbReference>
<keyword evidence="2" id="KW-0808">Transferase</keyword>
<dbReference type="InterPro" id="IPR008271">
    <property type="entry name" value="Ser/Thr_kinase_AS"/>
</dbReference>